<keyword evidence="3" id="KW-1185">Reference proteome</keyword>
<dbReference type="EMBL" id="JBBPCB010000005">
    <property type="protein sequence ID" value="MEK8180528.1"/>
    <property type="molecule type" value="Genomic_DNA"/>
</dbReference>
<dbReference type="Pfam" id="PF06167">
    <property type="entry name" value="Peptidase_M90"/>
    <property type="match status" value="1"/>
</dbReference>
<dbReference type="PANTHER" id="PTHR30164">
    <property type="entry name" value="MTFA PEPTIDASE"/>
    <property type="match status" value="1"/>
</dbReference>
<gene>
    <name evidence="2" type="ORF">WMW71_09265</name>
</gene>
<dbReference type="RefSeq" id="WP_187659730.1">
    <property type="nucleotide sequence ID" value="NZ_JACTAB010000002.1"/>
</dbReference>
<dbReference type="Proteomes" id="UP001491349">
    <property type="component" value="Unassembled WGS sequence"/>
</dbReference>
<dbReference type="PANTHER" id="PTHR30164:SF2">
    <property type="entry name" value="PROTEIN MTFA"/>
    <property type="match status" value="1"/>
</dbReference>
<evidence type="ECO:0000313" key="2">
    <source>
        <dbReference type="EMBL" id="MEK8180528.1"/>
    </source>
</evidence>
<evidence type="ECO:0000313" key="3">
    <source>
        <dbReference type="Proteomes" id="UP001491349"/>
    </source>
</evidence>
<keyword evidence="1" id="KW-0812">Transmembrane</keyword>
<comment type="caution">
    <text evidence="2">The sequence shown here is derived from an EMBL/GenBank/DDBJ whole genome shotgun (WGS) entry which is preliminary data.</text>
</comment>
<keyword evidence="1" id="KW-0472">Membrane</keyword>
<keyword evidence="1" id="KW-1133">Transmembrane helix</keyword>
<protein>
    <submittedName>
        <fullName evidence="2">Zinc-dependent peptidase</fullName>
    </submittedName>
</protein>
<evidence type="ECO:0000256" key="1">
    <source>
        <dbReference type="SAM" id="Phobius"/>
    </source>
</evidence>
<dbReference type="SUPFAM" id="SSF55486">
    <property type="entry name" value="Metalloproteases ('zincins'), catalytic domain"/>
    <property type="match status" value="1"/>
</dbReference>
<reference evidence="2 3" key="1">
    <citation type="submission" date="2024-04" db="EMBL/GenBank/DDBJ databases">
        <title>draft genome sequnece of Flavobacterium buctense JCM 30750.</title>
        <authorList>
            <person name="Kim D.-U."/>
        </authorList>
    </citation>
    <scope>NUCLEOTIDE SEQUENCE [LARGE SCALE GENOMIC DNA]</scope>
    <source>
        <strain evidence="2 3">JCM 30750</strain>
    </source>
</reference>
<organism evidence="2 3">
    <name type="scientific">Flavobacterium buctense</name>
    <dbReference type="NCBI Taxonomy" id="1648146"/>
    <lineage>
        <taxon>Bacteria</taxon>
        <taxon>Pseudomonadati</taxon>
        <taxon>Bacteroidota</taxon>
        <taxon>Flavobacteriia</taxon>
        <taxon>Flavobacteriales</taxon>
        <taxon>Flavobacteriaceae</taxon>
        <taxon>Flavobacterium</taxon>
    </lineage>
</organism>
<dbReference type="InterPro" id="IPR042252">
    <property type="entry name" value="MtfA_N"/>
</dbReference>
<dbReference type="Gene3D" id="3.40.390.10">
    <property type="entry name" value="Collagenase (Catalytic Domain)"/>
    <property type="match status" value="1"/>
</dbReference>
<accession>A0ABU9E247</accession>
<name>A0ABU9E247_9FLAO</name>
<dbReference type="InterPro" id="IPR024079">
    <property type="entry name" value="MetalloPept_cat_dom_sf"/>
</dbReference>
<feature type="transmembrane region" description="Helical" evidence="1">
    <location>
        <begin position="6"/>
        <end position="29"/>
    </location>
</feature>
<dbReference type="CDD" id="cd20170">
    <property type="entry name" value="Peptidase_M90-like"/>
    <property type="match status" value="1"/>
</dbReference>
<sequence length="271" mass="32758">MEVIFIILVGLLLLGAFFFFFFMFIMSVLDDISIALLHRPLYIHLYLNPKKISPEEESFLRQKFPFYQKLSEKHKVYFHHRLATFKETYQFIPREDFQINREVQTLIAGTYVMLTFGMRRYLITSFDKIIIYPKEYYSSHTEQYHKGEFNPRMKAVVFSWKDFMDGYEIGNDNLNLGIHEFSHVIHHHSLRSDDGSSLAFRKQHDRLHKEVSHPPNRQRLIDSEYFRIYAYTNHFEFISVIIEHYFETPSEFKMQFPELFDNVSKMLNHKH</sequence>
<dbReference type="InterPro" id="IPR010384">
    <property type="entry name" value="MtfA_fam"/>
</dbReference>
<proteinExistence type="predicted"/>
<dbReference type="Gene3D" id="1.10.472.150">
    <property type="entry name" value="Glucose-regulated metallo-peptidase M90, N-terminal domain"/>
    <property type="match status" value="1"/>
</dbReference>